<dbReference type="InterPro" id="IPR005793">
    <property type="entry name" value="Formyl_trans_C"/>
</dbReference>
<feature type="domain" description="Formyl transferase N-terminal" evidence="9">
    <location>
        <begin position="7"/>
        <end position="176"/>
    </location>
</feature>
<evidence type="ECO:0000259" key="9">
    <source>
        <dbReference type="Pfam" id="PF00551"/>
    </source>
</evidence>
<comment type="catalytic activity">
    <reaction evidence="7 8">
        <text>L-methionyl-tRNA(fMet) + (6R)-10-formyltetrahydrofolate = N-formyl-L-methionyl-tRNA(fMet) + (6S)-5,6,7,8-tetrahydrofolate + H(+)</text>
        <dbReference type="Rhea" id="RHEA:24380"/>
        <dbReference type="Rhea" id="RHEA-COMP:9952"/>
        <dbReference type="Rhea" id="RHEA-COMP:9953"/>
        <dbReference type="ChEBI" id="CHEBI:15378"/>
        <dbReference type="ChEBI" id="CHEBI:57453"/>
        <dbReference type="ChEBI" id="CHEBI:78530"/>
        <dbReference type="ChEBI" id="CHEBI:78844"/>
        <dbReference type="ChEBI" id="CHEBI:195366"/>
        <dbReference type="EC" id="2.1.2.9"/>
    </reaction>
</comment>
<dbReference type="GO" id="GO:0005829">
    <property type="term" value="C:cytosol"/>
    <property type="evidence" value="ECO:0007669"/>
    <property type="project" value="TreeGrafter"/>
</dbReference>
<evidence type="ECO:0000313" key="11">
    <source>
        <dbReference type="EMBL" id="CEA15079.1"/>
    </source>
</evidence>
<dbReference type="InterPro" id="IPR011034">
    <property type="entry name" value="Formyl_transferase-like_C_sf"/>
</dbReference>
<dbReference type="Pfam" id="PF02911">
    <property type="entry name" value="Formyl_trans_C"/>
    <property type="match status" value="1"/>
</dbReference>
<dbReference type="SUPFAM" id="SSF50486">
    <property type="entry name" value="FMT C-terminal domain-like"/>
    <property type="match status" value="1"/>
</dbReference>
<reference evidence="11 12" key="1">
    <citation type="submission" date="2014-08" db="EMBL/GenBank/DDBJ databases">
        <authorList>
            <person name="Wibberg D."/>
        </authorList>
    </citation>
    <scope>NUCLEOTIDE SEQUENCE [LARGE SCALE GENOMIC DNA]</scope>
    <source>
        <strain evidence="12">ING2-E5B</strain>
    </source>
</reference>
<evidence type="ECO:0000256" key="6">
    <source>
        <dbReference type="ARBA" id="ARBA00022917"/>
    </source>
</evidence>
<dbReference type="Proteomes" id="UP000032417">
    <property type="component" value="Chromosome 1"/>
</dbReference>
<dbReference type="STRING" id="1562970.ING2E5B_0310"/>
<evidence type="ECO:0000256" key="2">
    <source>
        <dbReference type="ARBA" id="ARBA00010699"/>
    </source>
</evidence>
<dbReference type="Pfam" id="PF00551">
    <property type="entry name" value="Formyl_trans_N"/>
    <property type="match status" value="1"/>
</dbReference>
<dbReference type="InterPro" id="IPR005794">
    <property type="entry name" value="Fmt"/>
</dbReference>
<dbReference type="KEGG" id="pbt:ING2E5B_0310"/>
<dbReference type="AlphaFoldDB" id="A0A098BWP2"/>
<dbReference type="CDD" id="cd08704">
    <property type="entry name" value="Met_tRNA_FMT_C"/>
    <property type="match status" value="1"/>
</dbReference>
<dbReference type="PATRIC" id="fig|1562970.3.peg.307"/>
<evidence type="ECO:0000256" key="5">
    <source>
        <dbReference type="ARBA" id="ARBA00022679"/>
    </source>
</evidence>
<dbReference type="CDD" id="cd08646">
    <property type="entry name" value="FMT_core_Met-tRNA-FMT_N"/>
    <property type="match status" value="1"/>
</dbReference>
<dbReference type="EMBL" id="LN515532">
    <property type="protein sequence ID" value="CEA15079.1"/>
    <property type="molecule type" value="Genomic_DNA"/>
</dbReference>
<organism evidence="11 12">
    <name type="scientific">Fermentimonas caenicola</name>
    <dbReference type="NCBI Taxonomy" id="1562970"/>
    <lineage>
        <taxon>Bacteria</taxon>
        <taxon>Pseudomonadati</taxon>
        <taxon>Bacteroidota</taxon>
        <taxon>Bacteroidia</taxon>
        <taxon>Bacteroidales</taxon>
        <taxon>Dysgonomonadaceae</taxon>
        <taxon>Fermentimonas</taxon>
    </lineage>
</organism>
<dbReference type="NCBIfam" id="TIGR00460">
    <property type="entry name" value="fmt"/>
    <property type="match status" value="1"/>
</dbReference>
<evidence type="ECO:0000256" key="4">
    <source>
        <dbReference type="ARBA" id="ARBA00016014"/>
    </source>
</evidence>
<dbReference type="InterPro" id="IPR036477">
    <property type="entry name" value="Formyl_transf_N_sf"/>
</dbReference>
<dbReference type="InterPro" id="IPR041711">
    <property type="entry name" value="Met-tRNA-FMT_N"/>
</dbReference>
<dbReference type="Gene3D" id="3.40.50.170">
    <property type="entry name" value="Formyl transferase, N-terminal domain"/>
    <property type="match status" value="1"/>
</dbReference>
<protein>
    <recommendedName>
        <fullName evidence="4 8">Methionyl-tRNA formyltransferase</fullName>
        <ecNumber evidence="3 8">2.1.2.9</ecNumber>
    </recommendedName>
</protein>
<accession>A0A098BWP2</accession>
<sequence>MKKEDLRIVFMGTPEFAVESLKTLVENGYNVVGVITMPDKPAGRGYKLQPSPVKQYALEKGLHLLQPEKLKDEEFLSELRKLKADVQVVVAFRMLPEVVWSMPEKGTFNLHSSLLPQYRGAAPINWAIINGEKETGVTTFFLSHEIDTGEIIFREKTEISESDNAETLHDRLMVMGASLVKKTIDAILEDNAKAIPQEELVGSETVLKPAPKIFTETCKIDWNRKSAEIFNFIRGLSPYPAAWTELQRHDSDETLRIKLFASEKIALTEDYRINSLTPGTIITDNKTYIDVATGDGLLRITDLQLSGKKRMKSVDFLNGYKLDNKDRFQ</sequence>
<keyword evidence="12" id="KW-1185">Reference proteome</keyword>
<feature type="domain" description="Formyl transferase C-terminal" evidence="10">
    <location>
        <begin position="212"/>
        <end position="320"/>
    </location>
</feature>
<dbReference type="EC" id="2.1.2.9" evidence="3 8"/>
<dbReference type="InterPro" id="IPR037022">
    <property type="entry name" value="Formyl_trans_C_sf"/>
</dbReference>
<dbReference type="PANTHER" id="PTHR11138">
    <property type="entry name" value="METHIONYL-TRNA FORMYLTRANSFERASE"/>
    <property type="match status" value="1"/>
</dbReference>
<evidence type="ECO:0000256" key="1">
    <source>
        <dbReference type="ARBA" id="ARBA00002606"/>
    </source>
</evidence>
<dbReference type="PANTHER" id="PTHR11138:SF5">
    <property type="entry name" value="METHIONYL-TRNA FORMYLTRANSFERASE, MITOCHONDRIAL"/>
    <property type="match status" value="1"/>
</dbReference>
<keyword evidence="5 8" id="KW-0808">Transferase</keyword>
<keyword evidence="6 8" id="KW-0648">Protein biosynthesis</keyword>
<dbReference type="GO" id="GO:0004479">
    <property type="term" value="F:methionyl-tRNA formyltransferase activity"/>
    <property type="evidence" value="ECO:0007669"/>
    <property type="project" value="UniProtKB-UniRule"/>
</dbReference>
<comment type="similarity">
    <text evidence="2 8">Belongs to the Fmt family.</text>
</comment>
<evidence type="ECO:0000256" key="3">
    <source>
        <dbReference type="ARBA" id="ARBA00012261"/>
    </source>
</evidence>
<evidence type="ECO:0000313" key="12">
    <source>
        <dbReference type="Proteomes" id="UP000032417"/>
    </source>
</evidence>
<dbReference type="HAMAP" id="MF_00182">
    <property type="entry name" value="Formyl_trans"/>
    <property type="match status" value="1"/>
</dbReference>
<dbReference type="SUPFAM" id="SSF53328">
    <property type="entry name" value="Formyltransferase"/>
    <property type="match status" value="1"/>
</dbReference>
<feature type="binding site" evidence="8">
    <location>
        <begin position="113"/>
        <end position="116"/>
    </location>
    <ligand>
        <name>(6S)-5,6,7,8-tetrahydrofolate</name>
        <dbReference type="ChEBI" id="CHEBI:57453"/>
    </ligand>
</feature>
<evidence type="ECO:0000259" key="10">
    <source>
        <dbReference type="Pfam" id="PF02911"/>
    </source>
</evidence>
<proteinExistence type="inferred from homology"/>
<evidence type="ECO:0000256" key="8">
    <source>
        <dbReference type="HAMAP-Rule" id="MF_00182"/>
    </source>
</evidence>
<dbReference type="Gene3D" id="3.10.25.10">
    <property type="entry name" value="Formyl transferase, C-terminal domain"/>
    <property type="match status" value="1"/>
</dbReference>
<evidence type="ECO:0000256" key="7">
    <source>
        <dbReference type="ARBA" id="ARBA00048558"/>
    </source>
</evidence>
<dbReference type="InterPro" id="IPR044135">
    <property type="entry name" value="Met-tRNA-FMT_C"/>
</dbReference>
<dbReference type="OrthoDB" id="9802815at2"/>
<dbReference type="HOGENOM" id="CLU_033347_1_1_10"/>
<name>A0A098BWP2_9BACT</name>
<comment type="function">
    <text evidence="1 8">Attaches a formyl group to the free amino group of methionyl-tRNA(fMet). The formyl group appears to play a dual role in the initiator identity of N-formylmethionyl-tRNA by promoting its recognition by IF2 and preventing the misappropriation of this tRNA by the elongation apparatus.</text>
</comment>
<dbReference type="InterPro" id="IPR002376">
    <property type="entry name" value="Formyl_transf_N"/>
</dbReference>
<gene>
    <name evidence="8 11" type="primary">fmt</name>
    <name evidence="11" type="ORF">ING2E5B_0310</name>
</gene>